<dbReference type="GO" id="GO:0050218">
    <property type="term" value="F:propionate-CoA ligase activity"/>
    <property type="evidence" value="ECO:0007669"/>
    <property type="project" value="TreeGrafter"/>
</dbReference>
<dbReference type="Pfam" id="PF16177">
    <property type="entry name" value="ACAS_N"/>
    <property type="match status" value="1"/>
</dbReference>
<evidence type="ECO:0000313" key="5">
    <source>
        <dbReference type="EMBL" id="CCX17468.1"/>
    </source>
</evidence>
<dbReference type="InterPro" id="IPR025110">
    <property type="entry name" value="AMP-bd_C"/>
</dbReference>
<dbReference type="OMA" id="VDNWWST"/>
<dbReference type="PANTHER" id="PTHR43347">
    <property type="entry name" value="ACYL-COA SYNTHETASE"/>
    <property type="match status" value="1"/>
</dbReference>
<feature type="domain" description="AMP-dependent synthetase/ligase" evidence="2">
    <location>
        <begin position="66"/>
        <end position="466"/>
    </location>
</feature>
<dbReference type="Pfam" id="PF13193">
    <property type="entry name" value="AMP-binding_C"/>
    <property type="match status" value="1"/>
</dbReference>
<dbReference type="PANTHER" id="PTHR43347:SF3">
    <property type="entry name" value="ACYL-COA SYNTHETASE SHORT-CHAIN FAMILY MEMBER 3, MITOCHONDRIAL"/>
    <property type="match status" value="1"/>
</dbReference>
<dbReference type="EMBL" id="HF936658">
    <property type="protein sequence ID" value="CCX17468.1"/>
    <property type="molecule type" value="Genomic_DNA"/>
</dbReference>
<feature type="domain" description="Acetyl-coenzyme A synthetase N-terminal" evidence="4">
    <location>
        <begin position="3"/>
        <end position="59"/>
    </location>
</feature>
<dbReference type="STRING" id="1076935.U4LCA5"/>
<sequence>MSTVHAKSLSDPKTFWANEAHNLEWSKFPNTILETRPAYKDTPPQCRWFVDGELSASYNMVTRHVLAGWGGRTAIHWDSPVSGEKKSITYGELQEEMELCADVLRNLGVKAGDRVLVYMPMIPEAVVAMLACAHIGAVHVVVFGGFAPTECAKRIESAKPTVIITASCGIEGKKIIPYLPFIREAIEKSAHKPSYTLMHQRPAHHAVTEHSRHELNLSSLILSARRRSGPTTRPPLPRTVQIPGTKKTAEIGVPLPATAPHYILHTSGTTGTPKGVTRPLSHLVGINLSCRDLLRISTNDVLFCASDIGWVVGHAFIIFCPLLAGATTVLYEGKPIGTPDAGAFWRMIEEYKINSLYCAPSALRGIVRDDPELKLMKKYNLKSLRALFLAGERSEPALVERFQHLLPAVIDNWWSTESGSPMTGLIGNQVARPGSAGKPMPGWNIKVVSDTGRELGPGEQGNVVIGLPLPPTALAGLWGEDERYYTSYWKRFSGSWMDTGDVGILDLDGYLTIVARGDDVINVAAHRLGTAVIEGVVAAVNGIAEAFVVPAKDALKGQVPVAFVVLKTEASKDIKDRVRLAVRTEVGPIAAVKAVIVIPPEAVPRTRSGKVMRRAFRGVLEGVRAGPEVVKKEVWDQVIEAARAEGLLEERAKL</sequence>
<evidence type="ECO:0000259" key="3">
    <source>
        <dbReference type="Pfam" id="PF13193"/>
    </source>
</evidence>
<name>U4LCA5_PYROM</name>
<evidence type="ECO:0000313" key="6">
    <source>
        <dbReference type="Proteomes" id="UP000018144"/>
    </source>
</evidence>
<gene>
    <name evidence="5" type="ORF">PCON_04472</name>
</gene>
<dbReference type="Pfam" id="PF00501">
    <property type="entry name" value="AMP-binding"/>
    <property type="match status" value="1"/>
</dbReference>
<feature type="domain" description="AMP-binding enzyme C-terminal" evidence="3">
    <location>
        <begin position="533"/>
        <end position="610"/>
    </location>
</feature>
<dbReference type="PROSITE" id="PS00455">
    <property type="entry name" value="AMP_BINDING"/>
    <property type="match status" value="1"/>
</dbReference>
<evidence type="ECO:0000259" key="4">
    <source>
        <dbReference type="Pfam" id="PF16177"/>
    </source>
</evidence>
<dbReference type="InterPro" id="IPR032387">
    <property type="entry name" value="ACAS_N"/>
</dbReference>
<organism evidence="5 6">
    <name type="scientific">Pyronema omphalodes (strain CBS 100304)</name>
    <name type="common">Pyronema confluens</name>
    <dbReference type="NCBI Taxonomy" id="1076935"/>
    <lineage>
        <taxon>Eukaryota</taxon>
        <taxon>Fungi</taxon>
        <taxon>Dikarya</taxon>
        <taxon>Ascomycota</taxon>
        <taxon>Pezizomycotina</taxon>
        <taxon>Pezizomycetes</taxon>
        <taxon>Pezizales</taxon>
        <taxon>Pyronemataceae</taxon>
        <taxon>Pyronema</taxon>
    </lineage>
</organism>
<dbReference type="InterPro" id="IPR045851">
    <property type="entry name" value="AMP-bd_C_sf"/>
</dbReference>
<dbReference type="InterPro" id="IPR042099">
    <property type="entry name" value="ANL_N_sf"/>
</dbReference>
<dbReference type="Gene3D" id="3.40.50.12780">
    <property type="entry name" value="N-terminal domain of ligase-like"/>
    <property type="match status" value="1"/>
</dbReference>
<dbReference type="SUPFAM" id="SSF56801">
    <property type="entry name" value="Acetyl-CoA synthetase-like"/>
    <property type="match status" value="1"/>
</dbReference>
<proteinExistence type="inferred from homology"/>
<comment type="similarity">
    <text evidence="1">Belongs to the ATP-dependent AMP-binding enzyme family.</text>
</comment>
<reference evidence="5 6" key="1">
    <citation type="journal article" date="2013" name="PLoS Genet.">
        <title>The genome and development-dependent transcriptomes of Pyronema confluens: a window into fungal evolution.</title>
        <authorList>
            <person name="Traeger S."/>
            <person name="Altegoer F."/>
            <person name="Freitag M."/>
            <person name="Gabaldon T."/>
            <person name="Kempken F."/>
            <person name="Kumar A."/>
            <person name="Marcet-Houben M."/>
            <person name="Poggeler S."/>
            <person name="Stajich J.E."/>
            <person name="Nowrousian M."/>
        </authorList>
    </citation>
    <scope>NUCLEOTIDE SEQUENCE [LARGE SCALE GENOMIC DNA]</scope>
    <source>
        <strain evidence="6">CBS 100304</strain>
        <tissue evidence="5">Vegetative mycelium</tissue>
    </source>
</reference>
<dbReference type="AlphaFoldDB" id="U4LCA5"/>
<dbReference type="InterPro" id="IPR020845">
    <property type="entry name" value="AMP-binding_CS"/>
</dbReference>
<dbReference type="OrthoDB" id="1706066at2759"/>
<dbReference type="Gene3D" id="3.30.300.30">
    <property type="match status" value="1"/>
</dbReference>
<evidence type="ECO:0000256" key="1">
    <source>
        <dbReference type="ARBA" id="ARBA00006432"/>
    </source>
</evidence>
<evidence type="ECO:0000259" key="2">
    <source>
        <dbReference type="Pfam" id="PF00501"/>
    </source>
</evidence>
<dbReference type="eggNOG" id="KOG1175">
    <property type="taxonomic scope" value="Eukaryota"/>
</dbReference>
<accession>U4LCA5</accession>
<dbReference type="Proteomes" id="UP000018144">
    <property type="component" value="Unassembled WGS sequence"/>
</dbReference>
<dbReference type="InterPro" id="IPR000873">
    <property type="entry name" value="AMP-dep_synth/lig_dom"/>
</dbReference>
<keyword evidence="6" id="KW-1185">Reference proteome</keyword>
<protein>
    <submittedName>
        <fullName evidence="5">Similar to Uncharacterized protein PA3568 acc. no. P28812</fullName>
    </submittedName>
</protein>